<protein>
    <recommendedName>
        <fullName evidence="4">Secreted protein</fullName>
    </recommendedName>
</protein>
<dbReference type="VEuPathDB" id="VectorBase:AMAM017916"/>
<accession>A0A182T1T9</accession>
<dbReference type="AlphaFoldDB" id="A0A182T1T9"/>
<reference evidence="3" key="1">
    <citation type="submission" date="2013-09" db="EMBL/GenBank/DDBJ databases">
        <title>The Genome Sequence of Anopheles maculatus species B.</title>
        <authorList>
            <consortium name="The Broad Institute Genomics Platform"/>
            <person name="Neafsey D.E."/>
            <person name="Besansky N."/>
            <person name="Howell P."/>
            <person name="Walton C."/>
            <person name="Young S.K."/>
            <person name="Zeng Q."/>
            <person name="Gargeya S."/>
            <person name="Fitzgerald M."/>
            <person name="Haas B."/>
            <person name="Abouelleil A."/>
            <person name="Allen A.W."/>
            <person name="Alvarado L."/>
            <person name="Arachchi H.M."/>
            <person name="Berlin A.M."/>
            <person name="Chapman S.B."/>
            <person name="Gainer-Dewar J."/>
            <person name="Goldberg J."/>
            <person name="Griggs A."/>
            <person name="Gujja S."/>
            <person name="Hansen M."/>
            <person name="Howarth C."/>
            <person name="Imamovic A."/>
            <person name="Ireland A."/>
            <person name="Larimer J."/>
            <person name="McCowan C."/>
            <person name="Murphy C."/>
            <person name="Pearson M."/>
            <person name="Poon T.W."/>
            <person name="Priest M."/>
            <person name="Roberts A."/>
            <person name="Saif S."/>
            <person name="Shea T."/>
            <person name="Sisk P."/>
            <person name="Sykes S."/>
            <person name="Wortman J."/>
            <person name="Nusbaum C."/>
            <person name="Birren B."/>
        </authorList>
    </citation>
    <scope>NUCLEOTIDE SEQUENCE [LARGE SCALE GENOMIC DNA]</scope>
    <source>
        <strain evidence="3">maculatus3</strain>
    </source>
</reference>
<evidence type="ECO:0000313" key="2">
    <source>
        <dbReference type="EnsemblMetazoa" id="AMAM017916-PA"/>
    </source>
</evidence>
<reference evidence="2" key="2">
    <citation type="submission" date="2020-05" db="UniProtKB">
        <authorList>
            <consortium name="EnsemblMetazoa"/>
        </authorList>
    </citation>
    <scope>IDENTIFICATION</scope>
    <source>
        <strain evidence="2">maculatus3</strain>
    </source>
</reference>
<feature type="signal peptide" evidence="1">
    <location>
        <begin position="1"/>
        <end position="23"/>
    </location>
</feature>
<dbReference type="Proteomes" id="UP000075901">
    <property type="component" value="Unassembled WGS sequence"/>
</dbReference>
<proteinExistence type="predicted"/>
<evidence type="ECO:0008006" key="4">
    <source>
        <dbReference type="Google" id="ProtNLM"/>
    </source>
</evidence>
<name>A0A182T1T9_9DIPT</name>
<keyword evidence="1" id="KW-0732">Signal</keyword>
<keyword evidence="3" id="KW-1185">Reference proteome</keyword>
<sequence>MRHANRPSSCIVLLIVAASVVVCAEVAEAAHGHGSVETLLAHDITANIEAPRDDFNNDQGGLNDHRQPTAQSHSHRAYNVAVFTSGHFDCFPKLFINKPYRERQQLAPQHHSAPD</sequence>
<evidence type="ECO:0000313" key="3">
    <source>
        <dbReference type="Proteomes" id="UP000075901"/>
    </source>
</evidence>
<feature type="chain" id="PRO_5008136411" description="Secreted protein" evidence="1">
    <location>
        <begin position="24"/>
        <end position="115"/>
    </location>
</feature>
<dbReference type="EnsemblMetazoa" id="AMAM017916-RA">
    <property type="protein sequence ID" value="AMAM017916-PA"/>
    <property type="gene ID" value="AMAM017916"/>
</dbReference>
<organism evidence="2 3">
    <name type="scientific">Anopheles maculatus</name>
    <dbReference type="NCBI Taxonomy" id="74869"/>
    <lineage>
        <taxon>Eukaryota</taxon>
        <taxon>Metazoa</taxon>
        <taxon>Ecdysozoa</taxon>
        <taxon>Arthropoda</taxon>
        <taxon>Hexapoda</taxon>
        <taxon>Insecta</taxon>
        <taxon>Pterygota</taxon>
        <taxon>Neoptera</taxon>
        <taxon>Endopterygota</taxon>
        <taxon>Diptera</taxon>
        <taxon>Nematocera</taxon>
        <taxon>Culicoidea</taxon>
        <taxon>Culicidae</taxon>
        <taxon>Anophelinae</taxon>
        <taxon>Anopheles</taxon>
        <taxon>Anopheles maculatus group</taxon>
    </lineage>
</organism>
<evidence type="ECO:0000256" key="1">
    <source>
        <dbReference type="SAM" id="SignalP"/>
    </source>
</evidence>